<organism evidence="1 2">
    <name type="scientific">Cronobacter universalis NCTC 9529</name>
    <dbReference type="NCBI Taxonomy" id="1074000"/>
    <lineage>
        <taxon>Bacteria</taxon>
        <taxon>Pseudomonadati</taxon>
        <taxon>Pseudomonadota</taxon>
        <taxon>Gammaproteobacteria</taxon>
        <taxon>Enterobacterales</taxon>
        <taxon>Enterobacteriaceae</taxon>
        <taxon>Cronobacter</taxon>
    </lineage>
</organism>
<name>A0AAC8VPC9_9ENTR</name>
<evidence type="ECO:0000313" key="2">
    <source>
        <dbReference type="Proteomes" id="UP000061974"/>
    </source>
</evidence>
<gene>
    <name evidence="1" type="ORF">AFK65_07700</name>
</gene>
<dbReference type="EMBL" id="CP012257">
    <property type="protein sequence ID" value="ALB54552.1"/>
    <property type="molecule type" value="Genomic_DNA"/>
</dbReference>
<sequence length="131" mass="15735">MHRNYRQGEDEFIFNRCQQVDFAEFINFNRLIRFRECFRLIVVRDRAETIRCVDKMTKRLAATLTCERYRNRRIAFQHGETLVIDSERHGAFDIAVHTDHRFGDTLYLFRSIDTLVIEAFLSRTNRIKSQG</sequence>
<reference evidence="1 2" key="3">
    <citation type="journal article" date="2016" name="Genome Announc.">
        <title>Fully Closed Genome Sequences of Five Type Strains of the Genus Cronobacter and One Cronobacter sakazakii Strain.</title>
        <authorList>
            <person name="Moine D."/>
            <person name="Kassam M."/>
            <person name="Baert L."/>
            <person name="Tang Y."/>
            <person name="Barretto C."/>
            <person name="Ngom Bru C."/>
            <person name="Klijn A."/>
            <person name="Descombes P."/>
        </authorList>
    </citation>
    <scope>NUCLEOTIDE SEQUENCE [LARGE SCALE GENOMIC DNA]</scope>
    <source>
        <strain evidence="1 2">NCTC 9529</strain>
    </source>
</reference>
<dbReference type="KEGG" id="cui:AFK65_07700"/>
<proteinExistence type="predicted"/>
<evidence type="ECO:0000313" key="1">
    <source>
        <dbReference type="EMBL" id="ALB54552.1"/>
    </source>
</evidence>
<accession>A0AAC8VPC9</accession>
<reference evidence="2" key="1">
    <citation type="submission" date="2015-07" db="EMBL/GenBank/DDBJ databases">
        <authorList>
            <person name="Moine D."/>
            <person name="Kassam M."/>
        </authorList>
    </citation>
    <scope>NUCLEOTIDE SEQUENCE [LARGE SCALE GENOMIC DNA]</scope>
    <source>
        <strain evidence="2">NCTC 9529</strain>
    </source>
</reference>
<reference evidence="2" key="2">
    <citation type="submission" date="2015-09" db="EMBL/GenBank/DDBJ databases">
        <title>Cronobacter genome sequencing and assembly.</title>
        <authorList>
            <person name="Descombes P."/>
            <person name="Baert L."/>
            <person name="Ngom-Bru C."/>
            <person name="Barretto C."/>
        </authorList>
    </citation>
    <scope>NUCLEOTIDE SEQUENCE [LARGE SCALE GENOMIC DNA]</scope>
    <source>
        <strain evidence="2">NCTC 9529</strain>
    </source>
</reference>
<dbReference type="AlphaFoldDB" id="A0AAC8VPC9"/>
<dbReference type="Proteomes" id="UP000061974">
    <property type="component" value="Chromosome"/>
</dbReference>
<protein>
    <submittedName>
        <fullName evidence="1">Uncharacterized protein</fullName>
    </submittedName>
</protein>